<dbReference type="HOGENOM" id="CLU_2334308_0_0_1"/>
<keyword evidence="1" id="KW-0812">Transmembrane</keyword>
<dbReference type="EMBL" id="KB644413">
    <property type="protein sequence ID" value="EPS31154.1"/>
    <property type="molecule type" value="Genomic_DNA"/>
</dbReference>
<protein>
    <submittedName>
        <fullName evidence="2">Uncharacterized protein</fullName>
    </submittedName>
</protein>
<reference evidence="2 3" key="1">
    <citation type="journal article" date="2013" name="PLoS ONE">
        <title>Genomic and secretomic analyses reveal unique features of the lignocellulolytic enzyme system of Penicillium decumbens.</title>
        <authorList>
            <person name="Liu G."/>
            <person name="Zhang L."/>
            <person name="Wei X."/>
            <person name="Zou G."/>
            <person name="Qin Y."/>
            <person name="Ma L."/>
            <person name="Li J."/>
            <person name="Zheng H."/>
            <person name="Wang S."/>
            <person name="Wang C."/>
            <person name="Xun L."/>
            <person name="Zhao G.-P."/>
            <person name="Zhou Z."/>
            <person name="Qu Y."/>
        </authorList>
    </citation>
    <scope>NUCLEOTIDE SEQUENCE [LARGE SCALE GENOMIC DNA]</scope>
    <source>
        <strain evidence="3">114-2 / CGMCC 5302</strain>
    </source>
</reference>
<accession>S7ZLE9</accession>
<keyword evidence="1" id="KW-1133">Transmembrane helix</keyword>
<dbReference type="STRING" id="933388.S7ZLE9"/>
<feature type="transmembrane region" description="Helical" evidence="1">
    <location>
        <begin position="80"/>
        <end position="96"/>
    </location>
</feature>
<dbReference type="PhylomeDB" id="S7ZLE9"/>
<keyword evidence="3" id="KW-1185">Reference proteome</keyword>
<evidence type="ECO:0000313" key="2">
    <source>
        <dbReference type="EMBL" id="EPS31154.1"/>
    </source>
</evidence>
<dbReference type="AlphaFoldDB" id="S7ZLE9"/>
<dbReference type="Proteomes" id="UP000019376">
    <property type="component" value="Unassembled WGS sequence"/>
</dbReference>
<name>S7ZLE9_PENO1</name>
<proteinExistence type="predicted"/>
<sequence length="98" mass="11104">MQKLAQTVVDSPNVDTIGPADEWIEYFAWDTTANGFIDQEKDVDSLITDLRKGPLEFVPVSQLSRVDAFLHKTPIYRMETPLVLSPVVVVIVFLWVNI</sequence>
<evidence type="ECO:0000256" key="1">
    <source>
        <dbReference type="SAM" id="Phobius"/>
    </source>
</evidence>
<organism evidence="2 3">
    <name type="scientific">Penicillium oxalicum (strain 114-2 / CGMCC 5302)</name>
    <name type="common">Penicillium decumbens</name>
    <dbReference type="NCBI Taxonomy" id="933388"/>
    <lineage>
        <taxon>Eukaryota</taxon>
        <taxon>Fungi</taxon>
        <taxon>Dikarya</taxon>
        <taxon>Ascomycota</taxon>
        <taxon>Pezizomycotina</taxon>
        <taxon>Eurotiomycetes</taxon>
        <taxon>Eurotiomycetidae</taxon>
        <taxon>Eurotiales</taxon>
        <taxon>Aspergillaceae</taxon>
        <taxon>Penicillium</taxon>
    </lineage>
</organism>
<gene>
    <name evidence="2" type="ORF">PDE_06109</name>
</gene>
<keyword evidence="1" id="KW-0472">Membrane</keyword>
<evidence type="ECO:0000313" key="3">
    <source>
        <dbReference type="Proteomes" id="UP000019376"/>
    </source>
</evidence>